<evidence type="ECO:0000313" key="5">
    <source>
        <dbReference type="Proteomes" id="UP001179121"/>
    </source>
</evidence>
<feature type="transmembrane region" description="Helical" evidence="2">
    <location>
        <begin position="582"/>
        <end position="603"/>
    </location>
</feature>
<organism evidence="4 5">
    <name type="scientific">Nitrospira tepida</name>
    <dbReference type="NCBI Taxonomy" id="2973512"/>
    <lineage>
        <taxon>Bacteria</taxon>
        <taxon>Pseudomonadati</taxon>
        <taxon>Nitrospirota</taxon>
        <taxon>Nitrospiria</taxon>
        <taxon>Nitrospirales</taxon>
        <taxon>Nitrospiraceae</taxon>
        <taxon>Nitrospira</taxon>
    </lineage>
</organism>
<dbReference type="Pfam" id="PF13699">
    <property type="entry name" value="eCIS_core"/>
    <property type="match status" value="1"/>
</dbReference>
<dbReference type="EMBL" id="OX365700">
    <property type="protein sequence ID" value="CAI4033594.1"/>
    <property type="molecule type" value="Genomic_DNA"/>
</dbReference>
<accession>A0AA86N2R9</accession>
<keyword evidence="2" id="KW-1133">Transmembrane helix</keyword>
<keyword evidence="2" id="KW-0472">Membrane</keyword>
<feature type="region of interest" description="Disordered" evidence="1">
    <location>
        <begin position="341"/>
        <end position="361"/>
    </location>
</feature>
<dbReference type="AlphaFoldDB" id="A0AA86N2R9"/>
<dbReference type="Proteomes" id="UP001179121">
    <property type="component" value="Chromosome"/>
</dbReference>
<feature type="region of interest" description="Disordered" evidence="1">
    <location>
        <begin position="1"/>
        <end position="28"/>
    </location>
</feature>
<evidence type="ECO:0000313" key="4">
    <source>
        <dbReference type="EMBL" id="CAI4033594.1"/>
    </source>
</evidence>
<sequence length="950" mass="102847">MRGTVEPMRGPVQSRVPPPIEASGSSARTGVLQRRCACGGAAGFGGACEACQKKKVLGKPAQAKLRINEPGDAYEQEADRVAEQVMRMPAGEVRAGGYDKAARPVIQRRAMGGAEGGAEAPLIVHDALSSSGRPLDAATRAFFEPRFGHDFSKVRVHSGAPAEQSASDVNAHAYTVRHDIVFGAGQFSPGTMEGRRLLAHELAHVVQQTGASGPIAGMGLGIARKQAGATAPAPPAVREMTRDEARAVLASYLAAGGVDETMAAMNAIEATLNMSSTPENWRMRLRVLAAAFSLLDGAGAAIVLKALTAPAGARQKHLRVRFGRLDRDFRAPLLEILRRRAGAKTTSEEQPTPEPAKTLPAKGKGTWVELEEGVFAYQVPAGTTINDVAAYLSRHPDLPIELAKVNNMSRATPLEEGYPVIVSVDLIDQESAIRDMPEPVRRRIASIREARAMQAQYQRFVKVRSGHPLGPGAVGLIPLTTAAITGAIAALKYPAGLIVGLLKGAWKAVTEIFEGAWDLIKTIGKVLYKLITGDIGGIWKMIKGWIKQLKLLWEKRGEIASDFMDKWENKDPWKRGLFQGEVLGWVMMTVLIVILTAGAGAIAQIAGKWKFVIDALKLADRAGDLTTYVRAAGRMPSKATEVVRNKLGLKAGEVAEKTAGKPTKEVLEQGATRRAQELAAEGLAAKLRTADGHDIKITKDGRMWICTDPCDEFRKRYQRVLENSKGLEEELNQIAKIADPNEKAKALAKWKSKADTEAARDVTPTQRTAMFSRKGWGQYVYKGRKLGIVDTIEGPQAWYIRTGKGGPAGLEGPAKGDPSRFHGWAQLEEINPHNKRPIPGKPATEWMIKPEGGRFGQPGTPEAQINKNISDWLKSEPQPAAGRDVGDVAFLNDWLRKNGVEPGGGHKVGDEVTLLSPTKLTELPKTRVMDYVEIDGVIFERKYYKVKAIP</sequence>
<feature type="domain" description="eCIS core" evidence="3">
    <location>
        <begin position="134"/>
        <end position="211"/>
    </location>
</feature>
<evidence type="ECO:0000256" key="2">
    <source>
        <dbReference type="SAM" id="Phobius"/>
    </source>
</evidence>
<reference evidence="4" key="1">
    <citation type="submission" date="2022-10" db="EMBL/GenBank/DDBJ databases">
        <authorList>
            <person name="Koch H."/>
        </authorList>
    </citation>
    <scope>NUCLEOTIDE SEQUENCE</scope>
    <source>
        <strain evidence="4">DNF</strain>
    </source>
</reference>
<dbReference type="InterPro" id="IPR025295">
    <property type="entry name" value="eCIS_core_dom"/>
</dbReference>
<keyword evidence="2" id="KW-0812">Transmembrane</keyword>
<proteinExistence type="predicted"/>
<name>A0AA86N2R9_9BACT</name>
<protein>
    <recommendedName>
        <fullName evidence="3">eCIS core domain-containing protein</fullName>
    </recommendedName>
</protein>
<dbReference type="KEGG" id="nti:DNFV4_04035"/>
<gene>
    <name evidence="4" type="ORF">DNFV4_04035</name>
</gene>
<evidence type="ECO:0000256" key="1">
    <source>
        <dbReference type="SAM" id="MobiDB-lite"/>
    </source>
</evidence>
<keyword evidence="5" id="KW-1185">Reference proteome</keyword>
<evidence type="ECO:0000259" key="3">
    <source>
        <dbReference type="Pfam" id="PF13699"/>
    </source>
</evidence>